<feature type="compositionally biased region" description="Polar residues" evidence="1">
    <location>
        <begin position="7"/>
        <end position="16"/>
    </location>
</feature>
<proteinExistence type="predicted"/>
<dbReference type="Proteomes" id="UP000326759">
    <property type="component" value="Unassembled WGS sequence"/>
</dbReference>
<feature type="region of interest" description="Disordered" evidence="1">
    <location>
        <begin position="1"/>
        <end position="30"/>
    </location>
</feature>
<sequence length="236" mass="26762">MLKLQKYKSSTCQSPRDQVVAHHQMSSTSQQQRLNMQVQNLRGSSPPNQNVSQLLGEISIQASVAPIKLSEKLPSPNLEQVSNVSIDFQKDPSPNNKHVASKNASGFAPLSVSASKKYEVVESTQTPVGQWSPENQKVKRQYTREFLIQLLNMRFVTGHRYKRKKFGWNVLINDNEDNLSKSCFKKRGGKGEKDRIANDMQQPKGNNFLSKLVQRKHPPKTNRKFFKLGKRAATIT</sequence>
<reference evidence="2 3" key="1">
    <citation type="journal article" date="2019" name="PLoS Biol.">
        <title>Sex chromosomes control vertical transmission of feminizing Wolbachia symbionts in an isopod.</title>
        <authorList>
            <person name="Becking T."/>
            <person name="Chebbi M.A."/>
            <person name="Giraud I."/>
            <person name="Moumen B."/>
            <person name="Laverre T."/>
            <person name="Caubet Y."/>
            <person name="Peccoud J."/>
            <person name="Gilbert C."/>
            <person name="Cordaux R."/>
        </authorList>
    </citation>
    <scope>NUCLEOTIDE SEQUENCE [LARGE SCALE GENOMIC DNA]</scope>
    <source>
        <strain evidence="2">ANa2</strain>
        <tissue evidence="2">Whole body excluding digestive tract and cuticle</tissue>
    </source>
</reference>
<protein>
    <submittedName>
        <fullName evidence="2">Uncharacterized protein</fullName>
    </submittedName>
</protein>
<keyword evidence="3" id="KW-1185">Reference proteome</keyword>
<accession>A0A5N5T0I1</accession>
<evidence type="ECO:0000256" key="1">
    <source>
        <dbReference type="SAM" id="MobiDB-lite"/>
    </source>
</evidence>
<evidence type="ECO:0000313" key="2">
    <source>
        <dbReference type="EMBL" id="KAB7499688.1"/>
    </source>
</evidence>
<dbReference type="OrthoDB" id="10541527at2759"/>
<dbReference type="EMBL" id="SEYY01017215">
    <property type="protein sequence ID" value="KAB7499688.1"/>
    <property type="molecule type" value="Genomic_DNA"/>
</dbReference>
<comment type="caution">
    <text evidence="2">The sequence shown here is derived from an EMBL/GenBank/DDBJ whole genome shotgun (WGS) entry which is preliminary data.</text>
</comment>
<evidence type="ECO:0000313" key="3">
    <source>
        <dbReference type="Proteomes" id="UP000326759"/>
    </source>
</evidence>
<gene>
    <name evidence="2" type="ORF">Anas_13985</name>
</gene>
<name>A0A5N5T0I1_9CRUS</name>
<dbReference type="AlphaFoldDB" id="A0A5N5T0I1"/>
<organism evidence="2 3">
    <name type="scientific">Armadillidium nasatum</name>
    <dbReference type="NCBI Taxonomy" id="96803"/>
    <lineage>
        <taxon>Eukaryota</taxon>
        <taxon>Metazoa</taxon>
        <taxon>Ecdysozoa</taxon>
        <taxon>Arthropoda</taxon>
        <taxon>Crustacea</taxon>
        <taxon>Multicrustacea</taxon>
        <taxon>Malacostraca</taxon>
        <taxon>Eumalacostraca</taxon>
        <taxon>Peracarida</taxon>
        <taxon>Isopoda</taxon>
        <taxon>Oniscidea</taxon>
        <taxon>Crinocheta</taxon>
        <taxon>Armadillidiidae</taxon>
        <taxon>Armadillidium</taxon>
    </lineage>
</organism>